<dbReference type="InterPro" id="IPR026004">
    <property type="entry name" value="Septum_form"/>
</dbReference>
<keyword evidence="3" id="KW-1185">Reference proteome</keyword>
<feature type="domain" description="Septum formation-related" evidence="1">
    <location>
        <begin position="85"/>
        <end position="312"/>
    </location>
</feature>
<name>A0A4R6JVJ0_9ACTN</name>
<evidence type="ECO:0000313" key="3">
    <source>
        <dbReference type="Proteomes" id="UP000294901"/>
    </source>
</evidence>
<evidence type="ECO:0000313" key="2">
    <source>
        <dbReference type="EMBL" id="TDO39872.1"/>
    </source>
</evidence>
<accession>A0A4R6JVJ0</accession>
<dbReference type="OrthoDB" id="3381205at2"/>
<dbReference type="RefSeq" id="WP_133874127.1">
    <property type="nucleotide sequence ID" value="NZ_BOMD01000090.1"/>
</dbReference>
<sequence length="338" mass="36133">MRHRLGPRHPARSREAHLARQIRYRRQAGREGGRTAGKRIGRVFGAAVITALLAAGCGMPGGVDGDLTNGWAAMAPATGFEPTEGACHNANFNPVGPRGTYEEVDCAAKHRTETVYVGAYESPAADADVPPADGSAAARTAYSVCDQKTTTFVGGPWRNARLWIGVTRPTEAAWSGGARWFRCEVLELNSVEDDGGLVQREGSLRDVLSDGSSDVILGCYAIQMDGNGAIATMPAVSCAAKHNGEFVGVWHAEDLDYPKDDATWAKFHDGCRNLIADFVGVPKDGDLQYRTGVVSLPGGADVWAQGDRGVRCYLWLDGVQLTSTLRGKGVKSLPVQYK</sequence>
<organism evidence="2 3">
    <name type="scientific">Paractinoplanes brasiliensis</name>
    <dbReference type="NCBI Taxonomy" id="52695"/>
    <lineage>
        <taxon>Bacteria</taxon>
        <taxon>Bacillati</taxon>
        <taxon>Actinomycetota</taxon>
        <taxon>Actinomycetes</taxon>
        <taxon>Micromonosporales</taxon>
        <taxon>Micromonosporaceae</taxon>
        <taxon>Paractinoplanes</taxon>
    </lineage>
</organism>
<proteinExistence type="predicted"/>
<protein>
    <submittedName>
        <fullName evidence="2">Putative regulator of septum formation</fullName>
    </submittedName>
</protein>
<reference evidence="2 3" key="1">
    <citation type="submission" date="2019-03" db="EMBL/GenBank/DDBJ databases">
        <title>Sequencing the genomes of 1000 actinobacteria strains.</title>
        <authorList>
            <person name="Klenk H.-P."/>
        </authorList>
    </citation>
    <scope>NUCLEOTIDE SEQUENCE [LARGE SCALE GENOMIC DNA]</scope>
    <source>
        <strain evidence="2 3">DSM 43805</strain>
    </source>
</reference>
<dbReference type="Proteomes" id="UP000294901">
    <property type="component" value="Unassembled WGS sequence"/>
</dbReference>
<gene>
    <name evidence="2" type="ORF">C8E87_3577</name>
</gene>
<comment type="caution">
    <text evidence="2">The sequence shown here is derived from an EMBL/GenBank/DDBJ whole genome shotgun (WGS) entry which is preliminary data.</text>
</comment>
<dbReference type="EMBL" id="SNWR01000001">
    <property type="protein sequence ID" value="TDO39872.1"/>
    <property type="molecule type" value="Genomic_DNA"/>
</dbReference>
<dbReference type="AlphaFoldDB" id="A0A4R6JVJ0"/>
<dbReference type="Pfam" id="PF13845">
    <property type="entry name" value="Septum_form"/>
    <property type="match status" value="1"/>
</dbReference>
<evidence type="ECO:0000259" key="1">
    <source>
        <dbReference type="Pfam" id="PF13845"/>
    </source>
</evidence>